<keyword evidence="1" id="KW-0472">Membrane</keyword>
<feature type="domain" description="DUF2061" evidence="2">
    <location>
        <begin position="108"/>
        <end position="158"/>
    </location>
</feature>
<evidence type="ECO:0000313" key="3">
    <source>
        <dbReference type="EMBL" id="PRY80562.1"/>
    </source>
</evidence>
<feature type="domain" description="DUF2061" evidence="2">
    <location>
        <begin position="22"/>
        <end position="86"/>
    </location>
</feature>
<keyword evidence="1" id="KW-0812">Transmembrane</keyword>
<dbReference type="Pfam" id="PF09834">
    <property type="entry name" value="DUF2061"/>
    <property type="match status" value="2"/>
</dbReference>
<dbReference type="AlphaFoldDB" id="A0A2T0W5P0"/>
<dbReference type="EMBL" id="PVTP01000001">
    <property type="protein sequence ID" value="PRY80562.1"/>
    <property type="molecule type" value="Genomic_DNA"/>
</dbReference>
<accession>A0A2T0W5P0</accession>
<evidence type="ECO:0000259" key="2">
    <source>
        <dbReference type="Pfam" id="PF09834"/>
    </source>
</evidence>
<feature type="transmembrane region" description="Helical" evidence="1">
    <location>
        <begin position="134"/>
        <end position="152"/>
    </location>
</feature>
<keyword evidence="4" id="KW-1185">Reference proteome</keyword>
<evidence type="ECO:0000313" key="4">
    <source>
        <dbReference type="Proteomes" id="UP000238007"/>
    </source>
</evidence>
<gene>
    <name evidence="3" type="ORF">CLV80_101417</name>
</gene>
<name>A0A2T0W5P0_9RHOB</name>
<comment type="caution">
    <text evidence="3">The sequence shown here is derived from an EMBL/GenBank/DDBJ whole genome shotgun (WGS) entry which is preliminary data.</text>
</comment>
<dbReference type="InterPro" id="IPR018638">
    <property type="entry name" value="DUF2061_membrane"/>
</dbReference>
<protein>
    <submittedName>
        <fullName evidence="3">Putative membrane protein</fullName>
    </submittedName>
</protein>
<evidence type="ECO:0000256" key="1">
    <source>
        <dbReference type="SAM" id="Phobius"/>
    </source>
</evidence>
<keyword evidence="1" id="KW-1133">Transmembrane helix</keyword>
<organism evidence="3 4">
    <name type="scientific">Yoonia maritima</name>
    <dbReference type="NCBI Taxonomy" id="1435347"/>
    <lineage>
        <taxon>Bacteria</taxon>
        <taxon>Pseudomonadati</taxon>
        <taxon>Pseudomonadota</taxon>
        <taxon>Alphaproteobacteria</taxon>
        <taxon>Rhodobacterales</taxon>
        <taxon>Paracoccaceae</taxon>
        <taxon>Yoonia</taxon>
    </lineage>
</organism>
<reference evidence="3 4" key="1">
    <citation type="submission" date="2018-03" db="EMBL/GenBank/DDBJ databases">
        <title>Genomic Encyclopedia of Archaeal and Bacterial Type Strains, Phase II (KMG-II): from individual species to whole genera.</title>
        <authorList>
            <person name="Goeker M."/>
        </authorList>
    </citation>
    <scope>NUCLEOTIDE SEQUENCE [LARGE SCALE GENOMIC DNA]</scope>
    <source>
        <strain evidence="3 4">DSM 101533</strain>
    </source>
</reference>
<feature type="transmembrane region" description="Helical" evidence="1">
    <location>
        <begin position="25"/>
        <end position="46"/>
    </location>
</feature>
<feature type="transmembrane region" description="Helical" evidence="1">
    <location>
        <begin position="58"/>
        <end position="80"/>
    </location>
</feature>
<dbReference type="Proteomes" id="UP000238007">
    <property type="component" value="Unassembled WGS sequence"/>
</dbReference>
<proteinExistence type="predicted"/>
<sequence length="173" mass="19103">MMDISSAIETPPPKVSSKRSAAKAVSWRVIGTFDTLVLSWLVITYIGPLFGHGGNQGAALQAATYIAFTEVITKVVLYFLHERGWSRIAWGMSVEDGKYKESGWRSTAKTATWRIIASLDTTLLAWFFTGNLGTAVSIGSLEIITKLILYFFHERAWSRIQYGIGNAADFTGD</sequence>